<dbReference type="InterPro" id="IPR004210">
    <property type="entry name" value="BESS_motif"/>
</dbReference>
<dbReference type="GO" id="GO:0003677">
    <property type="term" value="F:DNA binding"/>
    <property type="evidence" value="ECO:0007669"/>
    <property type="project" value="InterPro"/>
</dbReference>
<evidence type="ECO:0000313" key="6">
    <source>
        <dbReference type="Proteomes" id="UP001152888"/>
    </source>
</evidence>
<keyword evidence="1" id="KW-0539">Nucleus</keyword>
<name>A0A9P0Q5E6_ACAOB</name>
<accession>A0A9P0Q5E6</accession>
<dbReference type="AlphaFoldDB" id="A0A9P0Q5E6"/>
<reference evidence="5" key="1">
    <citation type="submission" date="2022-03" db="EMBL/GenBank/DDBJ databases">
        <authorList>
            <person name="Sayadi A."/>
        </authorList>
    </citation>
    <scope>NUCLEOTIDE SEQUENCE</scope>
</reference>
<feature type="domain" description="MADF" evidence="3">
    <location>
        <begin position="5"/>
        <end position="96"/>
    </location>
</feature>
<sequence length="304" mass="35169">MDTERLIMLVHEQECLWNLNSENYHSRDLQRKAWKEIALEMKCTGDDLKKKWRGLRDIFRREFKKSTSHKSGDAAKDYTSKWPFYKLMFFLKDIMTPRTLEGSVPEPESEATDINEADIEHDDDDNISTEQSPPTTPTTSQTLLPQIHQSPQSSSSSSKRLFKSPPKKKNRRRQNEAAKYDEAFLRIEQEKLKYFKGPVQDSEMQFLMSLHPFLKKIPASQQLSVRADLMQVLIKNQPTPSYLPTPSPGYQSSSEDWLSDCSSAQPSTSYVILEGTRQLPTQHNPPQLQTFFTSFDPTDIEKRS</sequence>
<dbReference type="Pfam" id="PF10545">
    <property type="entry name" value="MADF_DNA_bdg"/>
    <property type="match status" value="1"/>
</dbReference>
<feature type="region of interest" description="Disordered" evidence="2">
    <location>
        <begin position="122"/>
        <end position="177"/>
    </location>
</feature>
<dbReference type="EMBL" id="CAKOFQ010008090">
    <property type="protein sequence ID" value="CAH2011580.1"/>
    <property type="molecule type" value="Genomic_DNA"/>
</dbReference>
<keyword evidence="6" id="KW-1185">Reference proteome</keyword>
<evidence type="ECO:0000313" key="5">
    <source>
        <dbReference type="EMBL" id="CAH2011580.1"/>
    </source>
</evidence>
<gene>
    <name evidence="5" type="ORF">ACAOBT_LOCUS32259</name>
</gene>
<dbReference type="InterPro" id="IPR006578">
    <property type="entry name" value="MADF-dom"/>
</dbReference>
<comment type="caution">
    <text evidence="5">The sequence shown here is derived from an EMBL/GenBank/DDBJ whole genome shotgun (WGS) entry which is preliminary data.</text>
</comment>
<dbReference type="SMART" id="SM00595">
    <property type="entry name" value="MADF"/>
    <property type="match status" value="1"/>
</dbReference>
<protein>
    <recommendedName>
        <fullName evidence="7">MADF domain-containing protein</fullName>
    </recommendedName>
</protein>
<dbReference type="GO" id="GO:0005667">
    <property type="term" value="C:transcription regulator complex"/>
    <property type="evidence" value="ECO:0007669"/>
    <property type="project" value="TreeGrafter"/>
</dbReference>
<dbReference type="PROSITE" id="PS51031">
    <property type="entry name" value="BESS"/>
    <property type="match status" value="1"/>
</dbReference>
<feature type="domain" description="BESS" evidence="4">
    <location>
        <begin position="200"/>
        <end position="239"/>
    </location>
</feature>
<evidence type="ECO:0000256" key="2">
    <source>
        <dbReference type="SAM" id="MobiDB-lite"/>
    </source>
</evidence>
<dbReference type="GO" id="GO:0005634">
    <property type="term" value="C:nucleus"/>
    <property type="evidence" value="ECO:0007669"/>
    <property type="project" value="UniProtKB-SubCell"/>
</dbReference>
<feature type="compositionally biased region" description="Low complexity" evidence="2">
    <location>
        <begin position="128"/>
        <end position="159"/>
    </location>
</feature>
<evidence type="ECO:0000259" key="4">
    <source>
        <dbReference type="PROSITE" id="PS51031"/>
    </source>
</evidence>
<dbReference type="PANTHER" id="PTHR12243:SF69">
    <property type="entry name" value="SI:CH73-59F11.3"/>
    <property type="match status" value="1"/>
</dbReference>
<proteinExistence type="predicted"/>
<evidence type="ECO:0000256" key="1">
    <source>
        <dbReference type="PROSITE-ProRule" id="PRU00371"/>
    </source>
</evidence>
<dbReference type="InterPro" id="IPR039353">
    <property type="entry name" value="TF_Adf1"/>
</dbReference>
<feature type="compositionally biased region" description="Basic residues" evidence="2">
    <location>
        <begin position="160"/>
        <end position="172"/>
    </location>
</feature>
<dbReference type="OrthoDB" id="5984255at2759"/>
<dbReference type="GO" id="GO:0006357">
    <property type="term" value="P:regulation of transcription by RNA polymerase II"/>
    <property type="evidence" value="ECO:0007669"/>
    <property type="project" value="TreeGrafter"/>
</dbReference>
<dbReference type="Proteomes" id="UP001152888">
    <property type="component" value="Unassembled WGS sequence"/>
</dbReference>
<dbReference type="PANTHER" id="PTHR12243">
    <property type="entry name" value="MADF DOMAIN TRANSCRIPTION FACTOR"/>
    <property type="match status" value="1"/>
</dbReference>
<evidence type="ECO:0000259" key="3">
    <source>
        <dbReference type="PROSITE" id="PS51029"/>
    </source>
</evidence>
<dbReference type="PROSITE" id="PS51029">
    <property type="entry name" value="MADF"/>
    <property type="match status" value="1"/>
</dbReference>
<evidence type="ECO:0008006" key="7">
    <source>
        <dbReference type="Google" id="ProtNLM"/>
    </source>
</evidence>
<organism evidence="5 6">
    <name type="scientific">Acanthoscelides obtectus</name>
    <name type="common">Bean weevil</name>
    <name type="synonym">Bruchus obtectus</name>
    <dbReference type="NCBI Taxonomy" id="200917"/>
    <lineage>
        <taxon>Eukaryota</taxon>
        <taxon>Metazoa</taxon>
        <taxon>Ecdysozoa</taxon>
        <taxon>Arthropoda</taxon>
        <taxon>Hexapoda</taxon>
        <taxon>Insecta</taxon>
        <taxon>Pterygota</taxon>
        <taxon>Neoptera</taxon>
        <taxon>Endopterygota</taxon>
        <taxon>Coleoptera</taxon>
        <taxon>Polyphaga</taxon>
        <taxon>Cucujiformia</taxon>
        <taxon>Chrysomeloidea</taxon>
        <taxon>Chrysomelidae</taxon>
        <taxon>Bruchinae</taxon>
        <taxon>Bruchini</taxon>
        <taxon>Acanthoscelides</taxon>
    </lineage>
</organism>
<comment type="subcellular location">
    <subcellularLocation>
        <location evidence="1">Nucleus</location>
    </subcellularLocation>
</comment>
<dbReference type="Pfam" id="PF02944">
    <property type="entry name" value="BESS"/>
    <property type="match status" value="1"/>
</dbReference>